<dbReference type="Gene3D" id="1.20.1250.20">
    <property type="entry name" value="MFS general substrate transporter like domains"/>
    <property type="match status" value="1"/>
</dbReference>
<feature type="transmembrane region" description="Helical" evidence="7">
    <location>
        <begin position="89"/>
        <end position="110"/>
    </location>
</feature>
<keyword evidence="2" id="KW-0813">Transport</keyword>
<evidence type="ECO:0000256" key="4">
    <source>
        <dbReference type="ARBA" id="ARBA00022692"/>
    </source>
</evidence>
<dbReference type="PROSITE" id="PS50850">
    <property type="entry name" value="MFS"/>
    <property type="match status" value="1"/>
</dbReference>
<accession>A0ABQ2P0A9</accession>
<dbReference type="PANTHER" id="PTHR23513">
    <property type="entry name" value="INTEGRAL MEMBRANE EFFLUX PROTEIN-RELATED"/>
    <property type="match status" value="1"/>
</dbReference>
<feature type="transmembrane region" description="Helical" evidence="7">
    <location>
        <begin position="360"/>
        <end position="385"/>
    </location>
</feature>
<keyword evidence="3" id="KW-1003">Cell membrane</keyword>
<feature type="transmembrane region" description="Helical" evidence="7">
    <location>
        <begin position="183"/>
        <end position="202"/>
    </location>
</feature>
<evidence type="ECO:0000256" key="6">
    <source>
        <dbReference type="ARBA" id="ARBA00023136"/>
    </source>
</evidence>
<evidence type="ECO:0000256" key="1">
    <source>
        <dbReference type="ARBA" id="ARBA00004651"/>
    </source>
</evidence>
<comment type="subcellular location">
    <subcellularLocation>
        <location evidence="1">Cell membrane</location>
        <topology evidence="1">Multi-pass membrane protein</topology>
    </subcellularLocation>
</comment>
<protein>
    <submittedName>
        <fullName evidence="9">MFS transporter</fullName>
    </submittedName>
</protein>
<proteinExistence type="predicted"/>
<feature type="transmembrane region" description="Helical" evidence="7">
    <location>
        <begin position="304"/>
        <end position="324"/>
    </location>
</feature>
<evidence type="ECO:0000313" key="10">
    <source>
        <dbReference type="Proteomes" id="UP000641206"/>
    </source>
</evidence>
<feature type="transmembrane region" description="Helical" evidence="7">
    <location>
        <begin position="272"/>
        <end position="292"/>
    </location>
</feature>
<feature type="domain" description="Major facilitator superfamily (MFS) profile" evidence="8">
    <location>
        <begin position="24"/>
        <end position="415"/>
    </location>
</feature>
<dbReference type="InterPro" id="IPR011701">
    <property type="entry name" value="MFS"/>
</dbReference>
<feature type="transmembrane region" description="Helical" evidence="7">
    <location>
        <begin position="330"/>
        <end position="348"/>
    </location>
</feature>
<dbReference type="InterPro" id="IPR036259">
    <property type="entry name" value="MFS_trans_sf"/>
</dbReference>
<keyword evidence="6 7" id="KW-0472">Membrane</keyword>
<evidence type="ECO:0000313" key="9">
    <source>
        <dbReference type="EMBL" id="GGP14835.1"/>
    </source>
</evidence>
<feature type="transmembrane region" description="Helical" evidence="7">
    <location>
        <begin position="156"/>
        <end position="177"/>
    </location>
</feature>
<dbReference type="CDD" id="cd06173">
    <property type="entry name" value="MFS_MefA_like"/>
    <property type="match status" value="1"/>
</dbReference>
<evidence type="ECO:0000256" key="7">
    <source>
        <dbReference type="SAM" id="Phobius"/>
    </source>
</evidence>
<dbReference type="EMBL" id="BMLW01000013">
    <property type="protein sequence ID" value="GGP14835.1"/>
    <property type="molecule type" value="Genomic_DNA"/>
</dbReference>
<evidence type="ECO:0000256" key="2">
    <source>
        <dbReference type="ARBA" id="ARBA00022448"/>
    </source>
</evidence>
<evidence type="ECO:0000256" key="3">
    <source>
        <dbReference type="ARBA" id="ARBA00022475"/>
    </source>
</evidence>
<evidence type="ECO:0000259" key="8">
    <source>
        <dbReference type="PROSITE" id="PS50850"/>
    </source>
</evidence>
<comment type="caution">
    <text evidence="9">The sequence shown here is derived from an EMBL/GenBank/DDBJ whole genome shotgun (WGS) entry which is preliminary data.</text>
</comment>
<dbReference type="InterPro" id="IPR020846">
    <property type="entry name" value="MFS_dom"/>
</dbReference>
<keyword evidence="10" id="KW-1185">Reference proteome</keyword>
<keyword evidence="5 7" id="KW-1133">Transmembrane helix</keyword>
<feature type="transmembrane region" description="Helical" evidence="7">
    <location>
        <begin position="116"/>
        <end position="135"/>
    </location>
</feature>
<evidence type="ECO:0000256" key="5">
    <source>
        <dbReference type="ARBA" id="ARBA00022989"/>
    </source>
</evidence>
<keyword evidence="4 7" id="KW-0812">Transmembrane</keyword>
<name>A0ABQ2P0A9_9BACI</name>
<dbReference type="SUPFAM" id="SSF103473">
    <property type="entry name" value="MFS general substrate transporter"/>
    <property type="match status" value="1"/>
</dbReference>
<dbReference type="Pfam" id="PF07690">
    <property type="entry name" value="MFS_1"/>
    <property type="match status" value="1"/>
</dbReference>
<feature type="transmembrane region" description="Helical" evidence="7">
    <location>
        <begin position="61"/>
        <end position="82"/>
    </location>
</feature>
<feature type="transmembrane region" description="Helical" evidence="7">
    <location>
        <begin position="234"/>
        <end position="260"/>
    </location>
</feature>
<dbReference type="RefSeq" id="WP_229720311.1">
    <property type="nucleotide sequence ID" value="NZ_BMLW01000013.1"/>
</dbReference>
<organism evidence="9 10">
    <name type="scientific">Oceanobacillus neutriphilus</name>
    <dbReference type="NCBI Taxonomy" id="531815"/>
    <lineage>
        <taxon>Bacteria</taxon>
        <taxon>Bacillati</taxon>
        <taxon>Bacillota</taxon>
        <taxon>Bacilli</taxon>
        <taxon>Bacillales</taxon>
        <taxon>Bacillaceae</taxon>
        <taxon>Oceanobacillus</taxon>
    </lineage>
</organism>
<dbReference type="Proteomes" id="UP000641206">
    <property type="component" value="Unassembled WGS sequence"/>
</dbReference>
<sequence length="418" mass="45842">MEELPLKQESAEAGREKSLFKNRSFLFLWIAGLFSGLSISIIMFAQAWYVVQILNMEASLGLVYIAMAIARLIFMAVGGVLADRMSRSLIMFLSDFSRALLLIGLVAVLLTGQVSLWPFISFAFIFGVLDAFFWPSGNSLIPSIVSESQLTRANSIIQMTYQLTTIVGPLIAGFVIAWWDFSFVFGMTAGLLFTGGILIYFVKAKPVNSEHSDLDKGMFESIKEGFDYVSQSSVLLAFILKTLFLNLFFTGPFIVGVPIFVKNILKGDTLDYSYLEGSLAIGMVSGSFLIAMMNLRVKRGPVSLASQGLMALCLLCLSQTIFLWQSLISGFLLGIFMMISNISAVSAIQNVAQKDKIGRVMSLQTMASIGLTPISYGITSLALSFGLSIDWIMLTGAICLIACTALLYWRVPAIRKID</sequence>
<feature type="transmembrane region" description="Helical" evidence="7">
    <location>
        <begin position="25"/>
        <end position="49"/>
    </location>
</feature>
<reference evidence="10" key="1">
    <citation type="journal article" date="2019" name="Int. J. Syst. Evol. Microbiol.">
        <title>The Global Catalogue of Microorganisms (GCM) 10K type strain sequencing project: providing services to taxonomists for standard genome sequencing and annotation.</title>
        <authorList>
            <consortium name="The Broad Institute Genomics Platform"/>
            <consortium name="The Broad Institute Genome Sequencing Center for Infectious Disease"/>
            <person name="Wu L."/>
            <person name="Ma J."/>
        </authorList>
    </citation>
    <scope>NUCLEOTIDE SEQUENCE [LARGE SCALE GENOMIC DNA]</scope>
    <source>
        <strain evidence="10">CGMCC 1.7693</strain>
    </source>
</reference>
<feature type="transmembrane region" description="Helical" evidence="7">
    <location>
        <begin position="391"/>
        <end position="409"/>
    </location>
</feature>
<dbReference type="PANTHER" id="PTHR23513:SF6">
    <property type="entry name" value="MAJOR FACILITATOR SUPERFAMILY ASSOCIATED DOMAIN-CONTAINING PROTEIN"/>
    <property type="match status" value="1"/>
</dbReference>
<gene>
    <name evidence="9" type="ORF">GCM10011346_40430</name>
</gene>